<proteinExistence type="predicted"/>
<sequence>KALLDIGGEWTYEELSEFLYKPKQYVEGTKMNFSGLKKAEDRANLILFLRDQSDNPVPLP</sequence>
<evidence type="ECO:0008006" key="2">
    <source>
        <dbReference type="Google" id="ProtNLM"/>
    </source>
</evidence>
<dbReference type="InterPro" id="IPR036909">
    <property type="entry name" value="Cyt_c-like_dom_sf"/>
</dbReference>
<dbReference type="AlphaFoldDB" id="A0A383EF39"/>
<dbReference type="EMBL" id="UINC01225269">
    <property type="protein sequence ID" value="SVE55259.1"/>
    <property type="molecule type" value="Genomic_DNA"/>
</dbReference>
<accession>A0A383EF39</accession>
<reference evidence="1" key="1">
    <citation type="submission" date="2018-05" db="EMBL/GenBank/DDBJ databases">
        <authorList>
            <person name="Lanie J.A."/>
            <person name="Ng W.-L."/>
            <person name="Kazmierczak K.M."/>
            <person name="Andrzejewski T.M."/>
            <person name="Davidsen T.M."/>
            <person name="Wayne K.J."/>
            <person name="Tettelin H."/>
            <person name="Glass J.I."/>
            <person name="Rusch D."/>
            <person name="Podicherti R."/>
            <person name="Tsui H.-C.T."/>
            <person name="Winkler M.E."/>
        </authorList>
    </citation>
    <scope>NUCLEOTIDE SEQUENCE</scope>
</reference>
<organism evidence="1">
    <name type="scientific">marine metagenome</name>
    <dbReference type="NCBI Taxonomy" id="408172"/>
    <lineage>
        <taxon>unclassified sequences</taxon>
        <taxon>metagenomes</taxon>
        <taxon>ecological metagenomes</taxon>
    </lineage>
</organism>
<dbReference type="GO" id="GO:0020037">
    <property type="term" value="F:heme binding"/>
    <property type="evidence" value="ECO:0007669"/>
    <property type="project" value="InterPro"/>
</dbReference>
<dbReference type="Gene3D" id="1.10.760.10">
    <property type="entry name" value="Cytochrome c-like domain"/>
    <property type="match status" value="1"/>
</dbReference>
<gene>
    <name evidence="1" type="ORF">METZ01_LOCUS508113</name>
</gene>
<dbReference type="PRINTS" id="PR00604">
    <property type="entry name" value="CYTCHRMECIAB"/>
</dbReference>
<protein>
    <recommendedName>
        <fullName evidence="2">Cytochrome c domain-containing protein</fullName>
    </recommendedName>
</protein>
<dbReference type="GO" id="GO:0009055">
    <property type="term" value="F:electron transfer activity"/>
    <property type="evidence" value="ECO:0007669"/>
    <property type="project" value="InterPro"/>
</dbReference>
<name>A0A383EF39_9ZZZZ</name>
<dbReference type="InterPro" id="IPR002327">
    <property type="entry name" value="Cyt_c_1A/1B"/>
</dbReference>
<evidence type="ECO:0000313" key="1">
    <source>
        <dbReference type="EMBL" id="SVE55259.1"/>
    </source>
</evidence>
<feature type="non-terminal residue" evidence="1">
    <location>
        <position position="1"/>
    </location>
</feature>
<dbReference type="SUPFAM" id="SSF46626">
    <property type="entry name" value="Cytochrome c"/>
    <property type="match status" value="1"/>
</dbReference>